<dbReference type="EMBL" id="LXFE01000129">
    <property type="protein sequence ID" value="OLL26976.1"/>
    <property type="molecule type" value="Genomic_DNA"/>
</dbReference>
<dbReference type="GO" id="GO:0006351">
    <property type="term" value="P:DNA-templated transcription"/>
    <property type="evidence" value="ECO:0007669"/>
    <property type="project" value="InterPro"/>
</dbReference>
<dbReference type="SMART" id="SM00066">
    <property type="entry name" value="GAL4"/>
    <property type="match status" value="1"/>
</dbReference>
<keyword evidence="6" id="KW-0804">Transcription</keyword>
<dbReference type="PANTHER" id="PTHR46910">
    <property type="entry name" value="TRANSCRIPTION FACTOR PDR1"/>
    <property type="match status" value="1"/>
</dbReference>
<dbReference type="PANTHER" id="PTHR46910:SF37">
    <property type="entry name" value="ZN(II)2CYS6 TRANSCRIPTION FACTOR (EUROFUNG)"/>
    <property type="match status" value="1"/>
</dbReference>
<evidence type="ECO:0000256" key="7">
    <source>
        <dbReference type="ARBA" id="ARBA00023242"/>
    </source>
</evidence>
<protein>
    <submittedName>
        <fullName evidence="10">Putative transcriptional regulatory protein</fullName>
    </submittedName>
</protein>
<dbReference type="SMART" id="SM00906">
    <property type="entry name" value="Fungal_trans"/>
    <property type="match status" value="1"/>
</dbReference>
<comment type="subcellular location">
    <subcellularLocation>
        <location evidence="1">Nucleus</location>
    </subcellularLocation>
</comment>
<keyword evidence="4" id="KW-0805">Transcription regulation</keyword>
<sequence length="777" mass="87928">MLTRIHTKHLCKMSASPDSFSHASTPERIDQGLSHMKKRRITRACDLCRRRKIKCDGSHPCASCSHSNADCTFSDQPKKRQPQKGQRYIETLEKRLERMESLLKGLVPEIESEIEGLLAEEMAESFLLSAKADKSRRFPDPQLSKAATSEDSKARDHDAESSILGTLSDSLVGMFLNEDDGSQSGFSFLLKAKEYVMEHLPQHEVMDDFLRMLSIPSRPRVNDRPSEMALLPSREIADIFVQAFLDHVNVAIPLFHTPSFLETYQNSWTNANIMLKPSWLATYLIVLALGCQADAYKRDDNIREEFEAMAKNWADAASGLRDELLDIGGSHSIRALLLIMIYTQTRTDPKQVWWQLGTIIRCALGAGLHRSGHRLNLDPVELQERCNLFWTIYIMDKILSNIVGLPGVLQDDDIDQLLPQPIDDHFITRDRVIEGEHTCSISLRLFLRIIELAKIQSKIQKKLYKIVRSDIDIVKLVRNAAELDQDVVAWKENMRPDFDLKPELSPVIYAITLYAHLLFHHTVIILHRQGLLISLQRMFGNISVPPQILSAHPRLLAGGALCVSSARSTIQVLGLVPPDILQRVCLHVYYPYLSALVIFTNFINDPSQDNAMSDIALIEEAILFFRRAHPLSDNPYIDGMASHLEGLVKLSRQILSKVSSRKAKRSRVTDLPSDSPEENPQAHIELPPPVSNLHGNHPFIGYPVSHPESSNAHKSEWTSSSSSLPLPQCSYAHEPLFGLNLADGHHFRSYDEPSYFLGDIDWEPYPFSEATSHRYPR</sequence>
<evidence type="ECO:0000313" key="10">
    <source>
        <dbReference type="EMBL" id="OLL26976.1"/>
    </source>
</evidence>
<dbReference type="Pfam" id="PF04082">
    <property type="entry name" value="Fungal_trans"/>
    <property type="match status" value="1"/>
</dbReference>
<dbReference type="InterPro" id="IPR001138">
    <property type="entry name" value="Zn2Cys6_DnaBD"/>
</dbReference>
<dbReference type="CDD" id="cd12148">
    <property type="entry name" value="fungal_TF_MHR"/>
    <property type="match status" value="1"/>
</dbReference>
<dbReference type="OMA" id="VDDNKWM"/>
<evidence type="ECO:0000256" key="4">
    <source>
        <dbReference type="ARBA" id="ARBA00023015"/>
    </source>
</evidence>
<dbReference type="GO" id="GO:0005634">
    <property type="term" value="C:nucleus"/>
    <property type="evidence" value="ECO:0007669"/>
    <property type="project" value="UniProtKB-SubCell"/>
</dbReference>
<organism evidence="10 11">
    <name type="scientific">Neolecta irregularis (strain DAH-3)</name>
    <dbReference type="NCBI Taxonomy" id="1198029"/>
    <lineage>
        <taxon>Eukaryota</taxon>
        <taxon>Fungi</taxon>
        <taxon>Dikarya</taxon>
        <taxon>Ascomycota</taxon>
        <taxon>Taphrinomycotina</taxon>
        <taxon>Neolectales</taxon>
        <taxon>Neolectaceae</taxon>
        <taxon>Neolecta</taxon>
    </lineage>
</organism>
<feature type="domain" description="Zn(2)-C6 fungal-type" evidence="9">
    <location>
        <begin position="44"/>
        <end position="73"/>
    </location>
</feature>
<dbReference type="GO" id="GO:0008270">
    <property type="term" value="F:zinc ion binding"/>
    <property type="evidence" value="ECO:0007669"/>
    <property type="project" value="InterPro"/>
</dbReference>
<dbReference type="InterPro" id="IPR007219">
    <property type="entry name" value="XnlR_reg_dom"/>
</dbReference>
<dbReference type="Proteomes" id="UP000186594">
    <property type="component" value="Unassembled WGS sequence"/>
</dbReference>
<evidence type="ECO:0000256" key="5">
    <source>
        <dbReference type="ARBA" id="ARBA00023125"/>
    </source>
</evidence>
<dbReference type="SUPFAM" id="SSF57701">
    <property type="entry name" value="Zn2/Cys6 DNA-binding domain"/>
    <property type="match status" value="1"/>
</dbReference>
<dbReference type="InterPro" id="IPR050987">
    <property type="entry name" value="AtrR-like"/>
</dbReference>
<accession>A0A1U7LWB8</accession>
<feature type="region of interest" description="Disordered" evidence="8">
    <location>
        <begin position="661"/>
        <end position="683"/>
    </location>
</feature>
<evidence type="ECO:0000256" key="8">
    <source>
        <dbReference type="SAM" id="MobiDB-lite"/>
    </source>
</evidence>
<feature type="region of interest" description="Disordered" evidence="8">
    <location>
        <begin position="137"/>
        <end position="161"/>
    </location>
</feature>
<evidence type="ECO:0000259" key="9">
    <source>
        <dbReference type="PROSITE" id="PS50048"/>
    </source>
</evidence>
<keyword evidence="7" id="KW-0539">Nucleus</keyword>
<keyword evidence="3" id="KW-0862">Zinc</keyword>
<feature type="compositionally biased region" description="Basic and acidic residues" evidence="8">
    <location>
        <begin position="148"/>
        <end position="160"/>
    </location>
</feature>
<keyword evidence="5" id="KW-0238">DNA-binding</keyword>
<dbReference type="InterPro" id="IPR036864">
    <property type="entry name" value="Zn2-C6_fun-type_DNA-bd_sf"/>
</dbReference>
<dbReference type="CDD" id="cd00067">
    <property type="entry name" value="GAL4"/>
    <property type="match status" value="1"/>
</dbReference>
<dbReference type="OrthoDB" id="2123952at2759"/>
<dbReference type="Gene3D" id="4.10.240.10">
    <property type="entry name" value="Zn(2)-C6 fungal-type DNA-binding domain"/>
    <property type="match status" value="1"/>
</dbReference>
<evidence type="ECO:0000256" key="6">
    <source>
        <dbReference type="ARBA" id="ARBA00023163"/>
    </source>
</evidence>
<evidence type="ECO:0000256" key="2">
    <source>
        <dbReference type="ARBA" id="ARBA00022723"/>
    </source>
</evidence>
<keyword evidence="11" id="KW-1185">Reference proteome</keyword>
<dbReference type="AlphaFoldDB" id="A0A1U7LWB8"/>
<dbReference type="GO" id="GO:0000981">
    <property type="term" value="F:DNA-binding transcription factor activity, RNA polymerase II-specific"/>
    <property type="evidence" value="ECO:0007669"/>
    <property type="project" value="InterPro"/>
</dbReference>
<dbReference type="Pfam" id="PF00172">
    <property type="entry name" value="Zn_clus"/>
    <property type="match status" value="1"/>
</dbReference>
<dbReference type="PROSITE" id="PS00463">
    <property type="entry name" value="ZN2_CY6_FUNGAL_1"/>
    <property type="match status" value="1"/>
</dbReference>
<gene>
    <name evidence="10" type="ORF">NEOLI_001980</name>
</gene>
<evidence type="ECO:0000256" key="3">
    <source>
        <dbReference type="ARBA" id="ARBA00022833"/>
    </source>
</evidence>
<name>A0A1U7LWB8_NEOID</name>
<comment type="caution">
    <text evidence="10">The sequence shown here is derived from an EMBL/GenBank/DDBJ whole genome shotgun (WGS) entry which is preliminary data.</text>
</comment>
<dbReference type="STRING" id="1198029.A0A1U7LWB8"/>
<dbReference type="GO" id="GO:0003677">
    <property type="term" value="F:DNA binding"/>
    <property type="evidence" value="ECO:0007669"/>
    <property type="project" value="UniProtKB-KW"/>
</dbReference>
<proteinExistence type="predicted"/>
<keyword evidence="2" id="KW-0479">Metal-binding</keyword>
<evidence type="ECO:0000313" key="11">
    <source>
        <dbReference type="Proteomes" id="UP000186594"/>
    </source>
</evidence>
<dbReference type="PROSITE" id="PS50048">
    <property type="entry name" value="ZN2_CY6_FUNGAL_2"/>
    <property type="match status" value="1"/>
</dbReference>
<reference evidence="10 11" key="1">
    <citation type="submission" date="2016-04" db="EMBL/GenBank/DDBJ databases">
        <title>Evolutionary innovation and constraint leading to complex multicellularity in the Ascomycota.</title>
        <authorList>
            <person name="Cisse O."/>
            <person name="Nguyen A."/>
            <person name="Hewitt D.A."/>
            <person name="Jedd G."/>
            <person name="Stajich J.E."/>
        </authorList>
    </citation>
    <scope>NUCLEOTIDE SEQUENCE [LARGE SCALE GENOMIC DNA]</scope>
    <source>
        <strain evidence="10 11">DAH-3</strain>
    </source>
</reference>
<evidence type="ECO:0000256" key="1">
    <source>
        <dbReference type="ARBA" id="ARBA00004123"/>
    </source>
</evidence>